<gene>
    <name evidence="6" type="ORF">FOB72_07160</name>
</gene>
<protein>
    <submittedName>
        <fullName evidence="6">LysR family transcriptional regulator</fullName>
    </submittedName>
</protein>
<dbReference type="GO" id="GO:0000976">
    <property type="term" value="F:transcription cis-regulatory region binding"/>
    <property type="evidence" value="ECO:0007669"/>
    <property type="project" value="TreeGrafter"/>
</dbReference>
<organism evidence="6 7">
    <name type="scientific">Cupriavidus pauculus</name>
    <dbReference type="NCBI Taxonomy" id="82633"/>
    <lineage>
        <taxon>Bacteria</taxon>
        <taxon>Pseudomonadati</taxon>
        <taxon>Pseudomonadota</taxon>
        <taxon>Betaproteobacteria</taxon>
        <taxon>Burkholderiales</taxon>
        <taxon>Burkholderiaceae</taxon>
        <taxon>Cupriavidus</taxon>
    </lineage>
</organism>
<dbReference type="OrthoDB" id="9803735at2"/>
<evidence type="ECO:0000259" key="5">
    <source>
        <dbReference type="PROSITE" id="PS50931"/>
    </source>
</evidence>
<dbReference type="CDD" id="cd05466">
    <property type="entry name" value="PBP2_LTTR_substrate"/>
    <property type="match status" value="1"/>
</dbReference>
<evidence type="ECO:0000256" key="1">
    <source>
        <dbReference type="ARBA" id="ARBA00009437"/>
    </source>
</evidence>
<accession>A0A5P2H2U4</accession>
<dbReference type="InterPro" id="IPR036390">
    <property type="entry name" value="WH_DNA-bd_sf"/>
</dbReference>
<dbReference type="Gene3D" id="1.10.10.10">
    <property type="entry name" value="Winged helix-like DNA-binding domain superfamily/Winged helix DNA-binding domain"/>
    <property type="match status" value="1"/>
</dbReference>
<reference evidence="6 7" key="1">
    <citation type="submission" date="2019-09" db="EMBL/GenBank/DDBJ databases">
        <title>FDA dAtabase for Regulatory Grade micrObial Sequences (FDA-ARGOS): Supporting development and validation of Infectious Disease Dx tests.</title>
        <authorList>
            <person name="Sciortino C."/>
            <person name="Tallon L."/>
            <person name="Sadzewicz L."/>
            <person name="Vavikolanu K."/>
            <person name="Mehta A."/>
            <person name="Aluvathingal J."/>
            <person name="Nadendla S."/>
            <person name="Nandy P."/>
            <person name="Geyer C."/>
            <person name="Yan Y."/>
            <person name="Sichtig H."/>
        </authorList>
    </citation>
    <scope>NUCLEOTIDE SEQUENCE [LARGE SCALE GENOMIC DNA]</scope>
    <source>
        <strain evidence="6 7">FDAARGOS_664</strain>
    </source>
</reference>
<dbReference type="EMBL" id="CP044065">
    <property type="protein sequence ID" value="QET01843.1"/>
    <property type="molecule type" value="Genomic_DNA"/>
</dbReference>
<dbReference type="InterPro" id="IPR036388">
    <property type="entry name" value="WH-like_DNA-bd_sf"/>
</dbReference>
<dbReference type="Gene3D" id="3.40.190.290">
    <property type="match status" value="1"/>
</dbReference>
<dbReference type="PROSITE" id="PS50931">
    <property type="entry name" value="HTH_LYSR"/>
    <property type="match status" value="1"/>
</dbReference>
<dbReference type="Pfam" id="PF03466">
    <property type="entry name" value="LysR_substrate"/>
    <property type="match status" value="1"/>
</dbReference>
<dbReference type="Pfam" id="PF00126">
    <property type="entry name" value="HTH_1"/>
    <property type="match status" value="1"/>
</dbReference>
<feature type="domain" description="HTH lysR-type" evidence="5">
    <location>
        <begin position="1"/>
        <end position="58"/>
    </location>
</feature>
<evidence type="ECO:0000313" key="6">
    <source>
        <dbReference type="EMBL" id="QET01843.1"/>
    </source>
</evidence>
<dbReference type="InterPro" id="IPR005119">
    <property type="entry name" value="LysR_subst-bd"/>
</dbReference>
<sequence>MNTRFLETLLSLARSGSIRATARELHATPAAISSRIKALEAELGVSLVDRGSSQFRLSDDGERLLNHAREVVHAARTLQLAAQRGQQISGRLRLGVVETVVHSWLPNFVRALETDYPELVVDLTVDATAVLGPRLLAGELDLVAQVESAIDPSIVAQPLARYPVRWIARRDMLAEADGTDQMDDRVRAMLRHPVLTFGRGTLPQLAVDAMVSGLASEHGVPLSQTRVTCMPSVAAMIHLLRDGYGVAAVPSLLVAEYLDTGELVELPMLPSPPPIVIALYRRDDARVAVHAAAAVAREVCSQYCDALPAALIEAS</sequence>
<dbReference type="PANTHER" id="PTHR30126">
    <property type="entry name" value="HTH-TYPE TRANSCRIPTIONAL REGULATOR"/>
    <property type="match status" value="1"/>
</dbReference>
<dbReference type="RefSeq" id="WP_150371892.1">
    <property type="nucleotide sequence ID" value="NZ_CP044065.1"/>
</dbReference>
<dbReference type="AlphaFoldDB" id="A0A5P2H2U4"/>
<keyword evidence="2" id="KW-0805">Transcription regulation</keyword>
<evidence type="ECO:0000313" key="7">
    <source>
        <dbReference type="Proteomes" id="UP000322822"/>
    </source>
</evidence>
<dbReference type="SUPFAM" id="SSF53850">
    <property type="entry name" value="Periplasmic binding protein-like II"/>
    <property type="match status" value="1"/>
</dbReference>
<evidence type="ECO:0000256" key="2">
    <source>
        <dbReference type="ARBA" id="ARBA00023015"/>
    </source>
</evidence>
<dbReference type="GO" id="GO:0003700">
    <property type="term" value="F:DNA-binding transcription factor activity"/>
    <property type="evidence" value="ECO:0007669"/>
    <property type="project" value="InterPro"/>
</dbReference>
<dbReference type="Gene3D" id="3.40.190.10">
    <property type="entry name" value="Periplasmic binding protein-like II"/>
    <property type="match status" value="1"/>
</dbReference>
<evidence type="ECO:0000256" key="4">
    <source>
        <dbReference type="ARBA" id="ARBA00023163"/>
    </source>
</evidence>
<dbReference type="InterPro" id="IPR000847">
    <property type="entry name" value="LysR_HTH_N"/>
</dbReference>
<dbReference type="Proteomes" id="UP000322822">
    <property type="component" value="Chromosome 1"/>
</dbReference>
<evidence type="ECO:0000256" key="3">
    <source>
        <dbReference type="ARBA" id="ARBA00023125"/>
    </source>
</evidence>
<proteinExistence type="inferred from homology"/>
<dbReference type="PANTHER" id="PTHR30126:SF77">
    <property type="entry name" value="TRANSCRIPTIONAL REGULATORY PROTEIN"/>
    <property type="match status" value="1"/>
</dbReference>
<name>A0A5P2H2U4_9BURK</name>
<dbReference type="SUPFAM" id="SSF46785">
    <property type="entry name" value="Winged helix' DNA-binding domain"/>
    <property type="match status" value="1"/>
</dbReference>
<keyword evidence="4" id="KW-0804">Transcription</keyword>
<comment type="similarity">
    <text evidence="1">Belongs to the LysR transcriptional regulatory family.</text>
</comment>
<keyword evidence="3" id="KW-0238">DNA-binding</keyword>